<name>A0A4C1VHL9_EUMVA</name>
<gene>
    <name evidence="2" type="ORF">EVAR_84958_1</name>
</gene>
<evidence type="ECO:0000256" key="1">
    <source>
        <dbReference type="SAM" id="MobiDB-lite"/>
    </source>
</evidence>
<dbReference type="EMBL" id="BGZK01000341">
    <property type="protein sequence ID" value="GBP37971.1"/>
    <property type="molecule type" value="Genomic_DNA"/>
</dbReference>
<organism evidence="2 3">
    <name type="scientific">Eumeta variegata</name>
    <name type="common">Bagworm moth</name>
    <name type="synonym">Eumeta japonica</name>
    <dbReference type="NCBI Taxonomy" id="151549"/>
    <lineage>
        <taxon>Eukaryota</taxon>
        <taxon>Metazoa</taxon>
        <taxon>Ecdysozoa</taxon>
        <taxon>Arthropoda</taxon>
        <taxon>Hexapoda</taxon>
        <taxon>Insecta</taxon>
        <taxon>Pterygota</taxon>
        <taxon>Neoptera</taxon>
        <taxon>Endopterygota</taxon>
        <taxon>Lepidoptera</taxon>
        <taxon>Glossata</taxon>
        <taxon>Ditrysia</taxon>
        <taxon>Tineoidea</taxon>
        <taxon>Psychidae</taxon>
        <taxon>Oiketicinae</taxon>
        <taxon>Eumeta</taxon>
    </lineage>
</organism>
<sequence>MDSKRLKAFLTERGLLDFLPDFEVYCSSPAFLDLPDPASDPDMEVESNPSKEPTKQPAVIRPSEDFDSNPGWRDDSDDYSDFTPVQRRKTSRVKSEVAPFLSQATDGPATLGYFSKKPKRHSVLSKPYRLSRFIAPKRAGRSYTQPSVAPQGAVVEKPDKVAALAAAKILIKGKVSRLISLFLPSLRRVVRSHHLRS</sequence>
<keyword evidence="3" id="KW-1185">Reference proteome</keyword>
<accession>A0A4C1VHL9</accession>
<protein>
    <submittedName>
        <fullName evidence="2">Uncharacterized protein</fullName>
    </submittedName>
</protein>
<evidence type="ECO:0000313" key="3">
    <source>
        <dbReference type="Proteomes" id="UP000299102"/>
    </source>
</evidence>
<dbReference type="Proteomes" id="UP000299102">
    <property type="component" value="Unassembled WGS sequence"/>
</dbReference>
<reference evidence="2 3" key="1">
    <citation type="journal article" date="2019" name="Commun. Biol.">
        <title>The bagworm genome reveals a unique fibroin gene that provides high tensile strength.</title>
        <authorList>
            <person name="Kono N."/>
            <person name="Nakamura H."/>
            <person name="Ohtoshi R."/>
            <person name="Tomita M."/>
            <person name="Numata K."/>
            <person name="Arakawa K."/>
        </authorList>
    </citation>
    <scope>NUCLEOTIDE SEQUENCE [LARGE SCALE GENOMIC DNA]</scope>
</reference>
<feature type="region of interest" description="Disordered" evidence="1">
    <location>
        <begin position="33"/>
        <end position="87"/>
    </location>
</feature>
<dbReference type="AlphaFoldDB" id="A0A4C1VHL9"/>
<evidence type="ECO:0000313" key="2">
    <source>
        <dbReference type="EMBL" id="GBP37971.1"/>
    </source>
</evidence>
<comment type="caution">
    <text evidence="2">The sequence shown here is derived from an EMBL/GenBank/DDBJ whole genome shotgun (WGS) entry which is preliminary data.</text>
</comment>
<proteinExistence type="predicted"/>